<organism evidence="1 2">
    <name type="scientific">Hansschlegelia plantiphila</name>
    <dbReference type="NCBI Taxonomy" id="374655"/>
    <lineage>
        <taxon>Bacteria</taxon>
        <taxon>Pseudomonadati</taxon>
        <taxon>Pseudomonadota</taxon>
        <taxon>Alphaproteobacteria</taxon>
        <taxon>Hyphomicrobiales</taxon>
        <taxon>Methylopilaceae</taxon>
        <taxon>Hansschlegelia</taxon>
    </lineage>
</organism>
<name>A0A9W6MUW2_9HYPH</name>
<evidence type="ECO:0000313" key="1">
    <source>
        <dbReference type="EMBL" id="GLK67347.1"/>
    </source>
</evidence>
<comment type="caution">
    <text evidence="1">The sequence shown here is derived from an EMBL/GenBank/DDBJ whole genome shotgun (WGS) entry which is preliminary data.</text>
</comment>
<accession>A0A9W6MUW2</accession>
<dbReference type="Proteomes" id="UP001143372">
    <property type="component" value="Unassembled WGS sequence"/>
</dbReference>
<sequence>MGVEGLKRLGNVRVLLPPYAPGRKQGPPYAPEAGARTLVTEPSGTDRPPIVSIGVAAADIESEDDSVFGSSP</sequence>
<dbReference type="AlphaFoldDB" id="A0A9W6MUW2"/>
<dbReference type="EMBL" id="BSFI01000004">
    <property type="protein sequence ID" value="GLK67347.1"/>
    <property type="molecule type" value="Genomic_DNA"/>
</dbReference>
<reference evidence="1" key="1">
    <citation type="journal article" date="2014" name="Int. J. Syst. Evol. Microbiol.">
        <title>Complete genome sequence of Corynebacterium casei LMG S-19264T (=DSM 44701T), isolated from a smear-ripened cheese.</title>
        <authorList>
            <consortium name="US DOE Joint Genome Institute (JGI-PGF)"/>
            <person name="Walter F."/>
            <person name="Albersmeier A."/>
            <person name="Kalinowski J."/>
            <person name="Ruckert C."/>
        </authorList>
    </citation>
    <scope>NUCLEOTIDE SEQUENCE</scope>
    <source>
        <strain evidence="1">VKM B-2347</strain>
    </source>
</reference>
<evidence type="ECO:0000313" key="2">
    <source>
        <dbReference type="Proteomes" id="UP001143372"/>
    </source>
</evidence>
<reference evidence="1" key="2">
    <citation type="submission" date="2023-01" db="EMBL/GenBank/DDBJ databases">
        <authorList>
            <person name="Sun Q."/>
            <person name="Evtushenko L."/>
        </authorList>
    </citation>
    <scope>NUCLEOTIDE SEQUENCE</scope>
    <source>
        <strain evidence="1">VKM B-2347</strain>
    </source>
</reference>
<gene>
    <name evidence="1" type="ORF">GCM10008179_09850</name>
</gene>
<keyword evidence="2" id="KW-1185">Reference proteome</keyword>
<proteinExistence type="predicted"/>
<protein>
    <submittedName>
        <fullName evidence="1">Uncharacterized protein</fullName>
    </submittedName>
</protein>